<evidence type="ECO:0000259" key="1">
    <source>
        <dbReference type="Pfam" id="PF12867"/>
    </source>
</evidence>
<gene>
    <name evidence="2" type="ORF">J2S02_004470</name>
</gene>
<protein>
    <submittedName>
        <fullName evidence="2">Damage-inducible protein DinB</fullName>
    </submittedName>
</protein>
<name>A0ABT9Z759_9BACI</name>
<dbReference type="RefSeq" id="WP_145583681.1">
    <property type="nucleotide sequence ID" value="NZ_CADEPK010000078.1"/>
</dbReference>
<evidence type="ECO:0000313" key="2">
    <source>
        <dbReference type="EMBL" id="MDQ0228106.1"/>
    </source>
</evidence>
<accession>A0ABT9Z759</accession>
<proteinExistence type="predicted"/>
<dbReference type="Proteomes" id="UP001232245">
    <property type="component" value="Unassembled WGS sequence"/>
</dbReference>
<organism evidence="2 3">
    <name type="scientific">Metabacillus niabensis</name>
    <dbReference type="NCBI Taxonomy" id="324854"/>
    <lineage>
        <taxon>Bacteria</taxon>
        <taxon>Bacillati</taxon>
        <taxon>Bacillota</taxon>
        <taxon>Bacilli</taxon>
        <taxon>Bacillales</taxon>
        <taxon>Bacillaceae</taxon>
        <taxon>Metabacillus</taxon>
    </lineage>
</organism>
<dbReference type="EMBL" id="JAUSTZ010000014">
    <property type="protein sequence ID" value="MDQ0228106.1"/>
    <property type="molecule type" value="Genomic_DNA"/>
</dbReference>
<feature type="domain" description="DinB-like" evidence="1">
    <location>
        <begin position="8"/>
        <end position="147"/>
    </location>
</feature>
<evidence type="ECO:0000313" key="3">
    <source>
        <dbReference type="Proteomes" id="UP001232245"/>
    </source>
</evidence>
<keyword evidence="3" id="KW-1185">Reference proteome</keyword>
<dbReference type="InterPro" id="IPR034660">
    <property type="entry name" value="DinB/YfiT-like"/>
</dbReference>
<dbReference type="Pfam" id="PF12867">
    <property type="entry name" value="DinB_2"/>
    <property type="match status" value="1"/>
</dbReference>
<reference evidence="2 3" key="1">
    <citation type="submission" date="2023-07" db="EMBL/GenBank/DDBJ databases">
        <title>Genomic Encyclopedia of Type Strains, Phase IV (KMG-IV): sequencing the most valuable type-strain genomes for metagenomic binning, comparative biology and taxonomic classification.</title>
        <authorList>
            <person name="Goeker M."/>
        </authorList>
    </citation>
    <scope>NUCLEOTIDE SEQUENCE [LARGE SCALE GENOMIC DNA]</scope>
    <source>
        <strain evidence="2 3">DSM 17723</strain>
    </source>
</reference>
<dbReference type="SUPFAM" id="SSF109854">
    <property type="entry name" value="DinB/YfiT-like putative metalloenzymes"/>
    <property type="match status" value="1"/>
</dbReference>
<dbReference type="InterPro" id="IPR024775">
    <property type="entry name" value="DinB-like"/>
</dbReference>
<sequence length="157" mass="18173">MEHYIFKQLDFVRGNTIRLLENIDDDTSEIIPARFNNHIKWNAGHIYLVQERFAFYFIGKEMILPKEFQALFSPGTKPAEWSLPIPSMSDLTSLLKEQVERIERELPLHLSEKLSQPYTTSTGLTLSSVEELLSFCLYHEGMHFATIKALKQAVTQI</sequence>
<comment type="caution">
    <text evidence="2">The sequence shown here is derived from an EMBL/GenBank/DDBJ whole genome shotgun (WGS) entry which is preliminary data.</text>
</comment>
<dbReference type="Gene3D" id="1.20.120.450">
    <property type="entry name" value="dinb family like domain"/>
    <property type="match status" value="1"/>
</dbReference>